<dbReference type="InterPro" id="IPR002123">
    <property type="entry name" value="Plipid/glycerol_acylTrfase"/>
</dbReference>
<evidence type="ECO:0000313" key="6">
    <source>
        <dbReference type="Proteomes" id="UP000232688"/>
    </source>
</evidence>
<organism evidence="3 8">
    <name type="scientific">Rhizophagus irregularis</name>
    <dbReference type="NCBI Taxonomy" id="588596"/>
    <lineage>
        <taxon>Eukaryota</taxon>
        <taxon>Fungi</taxon>
        <taxon>Fungi incertae sedis</taxon>
        <taxon>Mucoromycota</taxon>
        <taxon>Glomeromycotina</taxon>
        <taxon>Glomeromycetes</taxon>
        <taxon>Glomerales</taxon>
        <taxon>Glomeraceae</taxon>
        <taxon>Rhizophagus</taxon>
    </lineage>
</organism>
<dbReference type="SUPFAM" id="SSF69593">
    <property type="entry name" value="Glycerol-3-phosphate (1)-acyltransferase"/>
    <property type="match status" value="1"/>
</dbReference>
<dbReference type="EMBL" id="LLXJ01000002">
    <property type="protein sequence ID" value="PKC17953.1"/>
    <property type="molecule type" value="Genomic_DNA"/>
</dbReference>
<dbReference type="GO" id="GO:0008654">
    <property type="term" value="P:phospholipid biosynthetic process"/>
    <property type="evidence" value="ECO:0007669"/>
    <property type="project" value="TreeGrafter"/>
</dbReference>
<dbReference type="InterPro" id="IPR052744">
    <property type="entry name" value="GPAT/DAPAT"/>
</dbReference>
<dbReference type="VEuPathDB" id="FungiDB:RhiirFUN_008854"/>
<evidence type="ECO:0000259" key="2">
    <source>
        <dbReference type="SMART" id="SM00563"/>
    </source>
</evidence>
<evidence type="ECO:0000313" key="8">
    <source>
        <dbReference type="Proteomes" id="UP000684084"/>
    </source>
</evidence>
<reference evidence="4 7" key="2">
    <citation type="submission" date="2017-09" db="EMBL/GenBank/DDBJ databases">
        <title>Extensive intraspecific genome diversity in a model arbuscular mycorrhizal fungus.</title>
        <authorList>
            <person name="Chen E.C."/>
            <person name="Morin E."/>
            <person name="Beaudet D."/>
            <person name="Noel J."/>
            <person name="Ndikumana S."/>
            <person name="Charron P."/>
            <person name="St-Onge C."/>
            <person name="Giorgi J."/>
            <person name="Grigoriev I.V."/>
            <person name="Roux C."/>
            <person name="Martin F.M."/>
            <person name="Corradi N."/>
        </authorList>
    </citation>
    <scope>NUCLEOTIDE SEQUENCE [LARGE SCALE GENOMIC DNA]</scope>
    <source>
        <strain evidence="4 7">A5</strain>
    </source>
</reference>
<dbReference type="GO" id="GO:0004366">
    <property type="term" value="F:glycerol-3-phosphate O-acyltransferase activity"/>
    <property type="evidence" value="ECO:0007669"/>
    <property type="project" value="TreeGrafter"/>
</dbReference>
<name>A0A2I1DRD4_9GLOM</name>
<dbReference type="AlphaFoldDB" id="A0A2I1DRD4"/>
<dbReference type="PANTHER" id="PTHR31605:SF0">
    <property type="entry name" value="GLYCEROL-3-PHOSPHATE O-ACYLTRANSFERASE 1"/>
    <property type="match status" value="1"/>
</dbReference>
<proteinExistence type="predicted"/>
<protein>
    <recommendedName>
        <fullName evidence="2">Phospholipid/glycerol acyltransferase domain-containing protein</fullName>
    </recommendedName>
</protein>
<dbReference type="Proteomes" id="UP000232722">
    <property type="component" value="Unassembled WGS sequence"/>
</dbReference>
<dbReference type="Proteomes" id="UP000232688">
    <property type="component" value="Unassembled WGS sequence"/>
</dbReference>
<dbReference type="SMART" id="SM00563">
    <property type="entry name" value="PlsC"/>
    <property type="match status" value="1"/>
</dbReference>
<accession>A0A2I1DRD4</accession>
<evidence type="ECO:0000256" key="1">
    <source>
        <dbReference type="SAM" id="Phobius"/>
    </source>
</evidence>
<keyword evidence="1" id="KW-0812">Transmembrane</keyword>
<reference evidence="4 7" key="1">
    <citation type="submission" date="2016-04" db="EMBL/GenBank/DDBJ databases">
        <title>Genome analyses suggest a sexual origin of heterokaryosis in a supposedly ancient asexual fungus.</title>
        <authorList>
            <person name="Ropars J."/>
            <person name="Sedzielewska K."/>
            <person name="Noel J."/>
            <person name="Charron P."/>
            <person name="Farinelli L."/>
            <person name="Marton T."/>
            <person name="Kruger M."/>
            <person name="Pelin A."/>
            <person name="Brachmann A."/>
            <person name="Corradi N."/>
        </authorList>
    </citation>
    <scope>NUCLEOTIDE SEQUENCE [LARGE SCALE GENOMIC DNA]</scope>
    <source>
        <strain evidence="4 7">A5</strain>
    </source>
</reference>
<reference evidence="5 6" key="3">
    <citation type="submission" date="2017-10" db="EMBL/GenBank/DDBJ databases">
        <title>Extensive intraspecific genome diversity in a model arbuscular mycorrhizal fungus.</title>
        <authorList>
            <person name="Chen E.C.H."/>
            <person name="Morin E."/>
            <person name="Baudet D."/>
            <person name="Noel J."/>
            <person name="Ndikumana S."/>
            <person name="Charron P."/>
            <person name="St-Onge C."/>
            <person name="Giorgi J."/>
            <person name="Grigoriev I.V."/>
            <person name="Roux C."/>
            <person name="Martin F.M."/>
            <person name="Corradi N."/>
        </authorList>
    </citation>
    <scope>NUCLEOTIDE SEQUENCE [LARGE SCALE GENOMIC DNA]</scope>
    <source>
        <strain evidence="5 6">A1</strain>
    </source>
</reference>
<feature type="transmembrane region" description="Helical" evidence="1">
    <location>
        <begin position="375"/>
        <end position="396"/>
    </location>
</feature>
<dbReference type="EMBL" id="CAGKOT010000074">
    <property type="protein sequence ID" value="CAB5391967.1"/>
    <property type="molecule type" value="Genomic_DNA"/>
</dbReference>
<dbReference type="Pfam" id="PF01553">
    <property type="entry name" value="Acyltransferase"/>
    <property type="match status" value="1"/>
</dbReference>
<sequence>MAPLAYRFVRLLFKVSINAFYAIEVDGLENIPPDGCPTILCPNHSNSLTDPILLLSVVPPEKRDMIRMTAKDTFWKKNDIFSLLVKSVGTVPIKRTKDYNAKVDNTAAIETLVETLEKGNCICLFPEGISRYHSQIANFKPGVALIASETLTRNKDKEDFSIHLLTASLVYIHREKFRSNVLVKFNPPIVITPKHQSLLKTVAEDGSKRSSEQAINELTNTMEEIVRSNTLDSPDWQTLRIAHTARKLYAGELGTRISLSEYVKLTKKFIDLLSKVKTDEDDDNSECSDNNNNLPNGNSLLDKKEIIVERVDAGNLLSVDNLEVQNEKISHKGIDLAILARDLSAYQDLLDSHGIKDYRVSRPTPLSKSSLIFRIYLRIIWAFILASLSFPGWILWSPIFIVVKYKEYQIRKLPIEDNFDEIAQYKLLISTILLIPIYFVICFFTFPFILITSWLIPLLMWLTIRWTEDFFQTVRSCLSLTKLLFLPASEYSAIHTMRENIRVNVKELAVHEMGLPENPENLISKVRPRGMGYFSIRRRRKKDYNEVLRLWDVSAYE</sequence>
<evidence type="ECO:0000313" key="7">
    <source>
        <dbReference type="Proteomes" id="UP000232722"/>
    </source>
</evidence>
<dbReference type="PANTHER" id="PTHR31605">
    <property type="entry name" value="GLYCEROL-3-PHOSPHATE O-ACYLTRANSFERASE 1"/>
    <property type="match status" value="1"/>
</dbReference>
<reference evidence="5 6" key="4">
    <citation type="submission" date="2017-10" db="EMBL/GenBank/DDBJ databases">
        <title>Genome analyses suggest a sexual origin of heterokaryosis in a supposedly ancient asexual fungus.</title>
        <authorList>
            <person name="Corradi N."/>
            <person name="Sedzielewska K."/>
            <person name="Noel J."/>
            <person name="Charron P."/>
            <person name="Farinelli L."/>
            <person name="Marton T."/>
            <person name="Kruger M."/>
            <person name="Pelin A."/>
            <person name="Brachmann A."/>
            <person name="Corradi N."/>
        </authorList>
    </citation>
    <scope>NUCLEOTIDE SEQUENCE [LARGE SCALE GENOMIC DNA]</scope>
    <source>
        <strain evidence="5 6">A1</strain>
    </source>
</reference>
<dbReference type="GO" id="GO:0016287">
    <property type="term" value="F:glycerone-phosphate O-acyltransferase activity"/>
    <property type="evidence" value="ECO:0007669"/>
    <property type="project" value="TreeGrafter"/>
</dbReference>
<evidence type="ECO:0000313" key="4">
    <source>
        <dbReference type="EMBL" id="PKC17953.1"/>
    </source>
</evidence>
<evidence type="ECO:0000313" key="3">
    <source>
        <dbReference type="EMBL" id="CAB5391967.1"/>
    </source>
</evidence>
<dbReference type="VEuPathDB" id="FungiDB:FUN_008478"/>
<dbReference type="EMBL" id="LLXH01000041">
    <property type="protein sequence ID" value="PKC74809.1"/>
    <property type="molecule type" value="Genomic_DNA"/>
</dbReference>
<feature type="domain" description="Phospholipid/glycerol acyltransferase" evidence="2">
    <location>
        <begin position="38"/>
        <end position="172"/>
    </location>
</feature>
<dbReference type="Proteomes" id="UP000684084">
    <property type="component" value="Unassembled WGS sequence"/>
</dbReference>
<keyword evidence="1" id="KW-1133">Transmembrane helix</keyword>
<dbReference type="OrthoDB" id="1044435at2759"/>
<feature type="transmembrane region" description="Helical" evidence="1">
    <location>
        <begin position="427"/>
        <end position="456"/>
    </location>
</feature>
<evidence type="ECO:0000313" key="5">
    <source>
        <dbReference type="EMBL" id="PKC74809.1"/>
    </source>
</evidence>
<dbReference type="VEuPathDB" id="FungiDB:RhiirA1_408653"/>
<comment type="caution">
    <text evidence="3">The sequence shown here is derived from an EMBL/GenBank/DDBJ whole genome shotgun (WGS) entry which is preliminary data.</text>
</comment>
<keyword evidence="1" id="KW-0472">Membrane</keyword>
<gene>
    <name evidence="3" type="ORF">CHRIB12_LOCUS22199</name>
    <name evidence="5" type="ORF">RhiirA1_408653</name>
    <name evidence="4" type="ORF">RhiirA5_345486</name>
</gene>
<reference evidence="3" key="5">
    <citation type="submission" date="2020-05" db="EMBL/GenBank/DDBJ databases">
        <authorList>
            <person name="Rincon C."/>
            <person name="Sanders R I."/>
            <person name="Robbins C."/>
            <person name="Chaturvedi A."/>
        </authorList>
    </citation>
    <scope>NUCLEOTIDE SEQUENCE</scope>
    <source>
        <strain evidence="3">CHB12</strain>
    </source>
</reference>